<evidence type="ECO:0000259" key="16">
    <source>
        <dbReference type="PROSITE" id="PS50304"/>
    </source>
</evidence>
<comment type="catalytic activity">
    <reaction evidence="15">
        <text>ATP + H2O = ADP + phosphate + H(+)</text>
        <dbReference type="Rhea" id="RHEA:13065"/>
        <dbReference type="ChEBI" id="CHEBI:15377"/>
        <dbReference type="ChEBI" id="CHEBI:15378"/>
        <dbReference type="ChEBI" id="CHEBI:30616"/>
        <dbReference type="ChEBI" id="CHEBI:43474"/>
        <dbReference type="ChEBI" id="CHEBI:456216"/>
        <dbReference type="EC" id="3.6.4.13"/>
    </reaction>
</comment>
<dbReference type="InterPro" id="IPR011545">
    <property type="entry name" value="DEAD/DEAH_box_helicase_dom"/>
</dbReference>
<evidence type="ECO:0000256" key="10">
    <source>
        <dbReference type="ARBA" id="ARBA00022806"/>
    </source>
</evidence>
<name>A0AAJ7EBW4_PAPXU</name>
<dbReference type="CDD" id="cd18791">
    <property type="entry name" value="SF2_C_RHA"/>
    <property type="match status" value="1"/>
</dbReference>
<dbReference type="EC" id="3.6.4.13" evidence="3"/>
<dbReference type="InterPro" id="IPR027417">
    <property type="entry name" value="P-loop_NTPase"/>
</dbReference>
<dbReference type="GO" id="GO:0003723">
    <property type="term" value="F:RNA binding"/>
    <property type="evidence" value="ECO:0007669"/>
    <property type="project" value="TreeGrafter"/>
</dbReference>
<dbReference type="InterPro" id="IPR007502">
    <property type="entry name" value="Helicase-assoc_dom"/>
</dbReference>
<dbReference type="SMART" id="SM00490">
    <property type="entry name" value="HELICc"/>
    <property type="match status" value="1"/>
</dbReference>
<evidence type="ECO:0000256" key="11">
    <source>
        <dbReference type="ARBA" id="ARBA00022840"/>
    </source>
</evidence>
<dbReference type="KEGG" id="pxu:106120288"/>
<dbReference type="GO" id="GO:0031047">
    <property type="term" value="P:regulatory ncRNA-mediated gene silencing"/>
    <property type="evidence" value="ECO:0007669"/>
    <property type="project" value="UniProtKB-KW"/>
</dbReference>
<keyword evidence="8" id="KW-0221">Differentiation</keyword>
<evidence type="ECO:0000256" key="15">
    <source>
        <dbReference type="ARBA" id="ARBA00047984"/>
    </source>
</evidence>
<dbReference type="Gene3D" id="2.30.30.140">
    <property type="match status" value="1"/>
</dbReference>
<dbReference type="InterPro" id="IPR014001">
    <property type="entry name" value="Helicase_ATP-bd"/>
</dbReference>
<keyword evidence="13" id="KW-0943">RNA-mediated gene silencing</keyword>
<dbReference type="PANTHER" id="PTHR18934">
    <property type="entry name" value="ATP-DEPENDENT RNA HELICASE"/>
    <property type="match status" value="1"/>
</dbReference>
<dbReference type="GO" id="GO:0005737">
    <property type="term" value="C:cytoplasm"/>
    <property type="evidence" value="ECO:0007669"/>
    <property type="project" value="UniProtKB-SubCell"/>
</dbReference>
<dbReference type="GO" id="GO:0003724">
    <property type="term" value="F:RNA helicase activity"/>
    <property type="evidence" value="ECO:0007669"/>
    <property type="project" value="UniProtKB-EC"/>
</dbReference>
<dbReference type="GO" id="GO:0051321">
    <property type="term" value="P:meiotic cell cycle"/>
    <property type="evidence" value="ECO:0007669"/>
    <property type="project" value="UniProtKB-KW"/>
</dbReference>
<organism evidence="19">
    <name type="scientific">Papilio xuthus</name>
    <name type="common">Asian swallowtail butterfly</name>
    <dbReference type="NCBI Taxonomy" id="66420"/>
    <lineage>
        <taxon>Eukaryota</taxon>
        <taxon>Metazoa</taxon>
        <taxon>Ecdysozoa</taxon>
        <taxon>Arthropoda</taxon>
        <taxon>Hexapoda</taxon>
        <taxon>Insecta</taxon>
        <taxon>Pterygota</taxon>
        <taxon>Neoptera</taxon>
        <taxon>Endopterygota</taxon>
        <taxon>Lepidoptera</taxon>
        <taxon>Glossata</taxon>
        <taxon>Ditrysia</taxon>
        <taxon>Papilionoidea</taxon>
        <taxon>Papilionidae</taxon>
        <taxon>Papilioninae</taxon>
        <taxon>Papilio</taxon>
    </lineage>
</organism>
<dbReference type="PROSITE" id="PS51192">
    <property type="entry name" value="HELICASE_ATP_BIND_1"/>
    <property type="match status" value="1"/>
</dbReference>
<dbReference type="SMART" id="SM00847">
    <property type="entry name" value="HA2"/>
    <property type="match status" value="1"/>
</dbReference>
<evidence type="ECO:0000313" key="19">
    <source>
        <dbReference type="RefSeq" id="XP_013171047.1"/>
    </source>
</evidence>
<evidence type="ECO:0000256" key="5">
    <source>
        <dbReference type="ARBA" id="ARBA00022473"/>
    </source>
</evidence>
<dbReference type="InterPro" id="IPR001650">
    <property type="entry name" value="Helicase_C-like"/>
</dbReference>
<evidence type="ECO:0000256" key="4">
    <source>
        <dbReference type="ARBA" id="ARBA00013352"/>
    </source>
</evidence>
<keyword evidence="5" id="KW-0217">Developmental protein</keyword>
<sequence>MEELRSFFNNPCPSNAQVKKLRGPVTGGRRITKEDTINEFNKPEEHRHSVLASGTDYADAIKKKEMENYLKYEGNRDTFQSFAGGLDSLEQLSSYSYSMQNIEALTEEAMNEVYKKYSFQRKEDTNNLAINEYRHQILSSISAYPVVIIEGPTGCGKTTQVPQWILDDSFENRRPCKIVVTQPRRIAAISIAKRVAQERGWDVSGVVGYQVALEAKVSSDTRISYVTTGVLLQKLVAAKNMNEYTHVILDEVHERGQEMDFLLLVVKRLLYTVSPHVKVVLMSATINRKTFADYFMIPTPMGLQTAMSIKVVKKDPMYTVKIFYLNHLNKFGSILDKITSLKNESPGIPSEMHHLVIKLIDAFEQIDEKEENIGNRSEADLPSVLIFLPGINEIEELYDCLTNSELRLKMSEKAGTSKLKWWVLPLHSTITADEQVRVFQRAPPGQRKIILATNIAESSITVPDIKYVIDYCLMKVLVADTATNFTSLQLAWAAKANCEQRAGRAGRVRDGRVYRLVSERFYNDLPDECPPEIVRCPLERLVLLAKMLDMGPPSDILALAMDPPDMSNIHKTILVLKEVGAMKKTINDEWCVSDGDVTYLGRIMAKLPLDVRISKLIMLGYIYGCFDESIIMAAAMSVKNVFNSPFREKLNAYNSKLTWADGSTSDCIAFLNVYKVWNHLRKLNYFKQPGSEGQWARRFYVQVRALRELDDLVRELRARLSREGLEINAVPSPWAKHEITLVLKLIIAGAFYPQYFVHSSVDECREREAVRALGGLNPRRSLYFTGWPTHQPLAPYAPAIRNTVRRLLGDDPRVSFDIGSRKVFLTFSDGSNETKSTEKTGDPTIPGQVVLPVYKAVKARQIRTDFRIPLLPIEKANELAAAYERATTNVDLDKLVPRLPEIDDTHFPLKLSQYISVSKFWVQYDDESTATELRQIEAALNRGTLLASAGGERAGVLRAAPYVSAAGTSFYRARIVNTLPRDMLEVLYIDYGSYGRVSTCSVRELPAGVCSNTPPLAMRCSLAGVAPAPLLDHHAHWTPAADHLFTTLITRGRLLGKVYSVVNGVVSIELFAEQGKTSVNKALLDKGLAVPCEESYESKLNHDVREMANSLNMVQKRAYNKEQIEAAFYHMNEIDPPNYKECETDVCLKGPFSPLEISVHNLMYAGREKQVNIEWNSVNSVLLDTEPQEIYEKLLVAAQVGQNEMGSTLTLHHTTLMPNIPGLPAIIALLFCPAAELRRDERCTRYVSTLCGLGSHDDGRPYFPEHDILVNIDVDLDVDDIGLINHVRHLMDYMMFCSEGQDTPTADDEFHPKVPKFIREDIMKLLRKRRKHRESCCVANAWRWRSADESELLEISVPGMAERALVFALHRPLELHAPPRTDLLRLYNANQALHNLLARTSSSSSQELTCELCNTGPLPAPAMRIHLYSNMHQEKEDDLRDVQS</sequence>
<feature type="domain" description="Tudor" evidence="16">
    <location>
        <begin position="953"/>
        <end position="1012"/>
    </location>
</feature>
<dbReference type="SMART" id="SM00487">
    <property type="entry name" value="DEXDc"/>
    <property type="match status" value="1"/>
</dbReference>
<dbReference type="Proteomes" id="UP000694872">
    <property type="component" value="Unplaced"/>
</dbReference>
<evidence type="ECO:0000256" key="2">
    <source>
        <dbReference type="ARBA" id="ARBA00008792"/>
    </source>
</evidence>
<evidence type="ECO:0000256" key="12">
    <source>
        <dbReference type="ARBA" id="ARBA00022871"/>
    </source>
</evidence>
<keyword evidence="9" id="KW-0378">Hydrolase</keyword>
<dbReference type="InterPro" id="IPR035437">
    <property type="entry name" value="SNase_OB-fold_sf"/>
</dbReference>
<evidence type="ECO:0000256" key="3">
    <source>
        <dbReference type="ARBA" id="ARBA00012552"/>
    </source>
</evidence>
<dbReference type="PROSITE" id="PS50304">
    <property type="entry name" value="TUDOR"/>
    <property type="match status" value="1"/>
</dbReference>
<comment type="similarity">
    <text evidence="2">Belongs to the DEAD box helicase family. DEAH subfamily.</text>
</comment>
<dbReference type="CTD" id="41919"/>
<comment type="subcellular location">
    <subcellularLocation>
        <location evidence="1">Cytoplasm</location>
    </subcellularLocation>
</comment>
<dbReference type="Gene3D" id="2.40.50.90">
    <property type="match status" value="1"/>
</dbReference>
<dbReference type="SUPFAM" id="SSF63748">
    <property type="entry name" value="Tudor/PWWP/MBT"/>
    <property type="match status" value="1"/>
</dbReference>
<evidence type="ECO:0000256" key="13">
    <source>
        <dbReference type="ARBA" id="ARBA00023158"/>
    </source>
</evidence>
<evidence type="ECO:0000256" key="8">
    <source>
        <dbReference type="ARBA" id="ARBA00022782"/>
    </source>
</evidence>
<evidence type="ECO:0000256" key="14">
    <source>
        <dbReference type="ARBA" id="ARBA00023254"/>
    </source>
</evidence>
<evidence type="ECO:0000259" key="17">
    <source>
        <dbReference type="PROSITE" id="PS51192"/>
    </source>
</evidence>
<proteinExistence type="inferred from homology"/>
<dbReference type="SUPFAM" id="SSF52540">
    <property type="entry name" value="P-loop containing nucleoside triphosphate hydrolases"/>
    <property type="match status" value="1"/>
</dbReference>
<evidence type="ECO:0000259" key="18">
    <source>
        <dbReference type="PROSITE" id="PS51194"/>
    </source>
</evidence>
<dbReference type="GO" id="GO:0016787">
    <property type="term" value="F:hydrolase activity"/>
    <property type="evidence" value="ECO:0007669"/>
    <property type="project" value="UniProtKB-KW"/>
</dbReference>
<dbReference type="GO" id="GO:0007283">
    <property type="term" value="P:spermatogenesis"/>
    <property type="evidence" value="ECO:0007669"/>
    <property type="project" value="UniProtKB-KW"/>
</dbReference>
<dbReference type="Pfam" id="PF00567">
    <property type="entry name" value="TUDOR"/>
    <property type="match status" value="1"/>
</dbReference>
<gene>
    <name evidence="19" type="primary">LOC106120288</name>
</gene>
<keyword evidence="7" id="KW-0547">Nucleotide-binding</keyword>
<dbReference type="GO" id="GO:0005524">
    <property type="term" value="F:ATP binding"/>
    <property type="evidence" value="ECO:0007669"/>
    <property type="project" value="UniProtKB-KW"/>
</dbReference>
<dbReference type="Gene3D" id="3.40.50.300">
    <property type="entry name" value="P-loop containing nucleotide triphosphate hydrolases"/>
    <property type="match status" value="2"/>
</dbReference>
<dbReference type="PANTHER" id="PTHR18934:SF113">
    <property type="entry name" value="ATP-DEPENDENT RNA HELICASE TDRD9"/>
    <property type="match status" value="1"/>
</dbReference>
<dbReference type="GO" id="GO:0030154">
    <property type="term" value="P:cell differentiation"/>
    <property type="evidence" value="ECO:0007669"/>
    <property type="project" value="UniProtKB-KW"/>
</dbReference>
<dbReference type="Pfam" id="PF00271">
    <property type="entry name" value="Helicase_C"/>
    <property type="match status" value="1"/>
</dbReference>
<evidence type="ECO:0000256" key="7">
    <source>
        <dbReference type="ARBA" id="ARBA00022741"/>
    </source>
</evidence>
<dbReference type="SMART" id="SM00333">
    <property type="entry name" value="TUDOR"/>
    <property type="match status" value="1"/>
</dbReference>
<keyword evidence="12" id="KW-0744">Spermatogenesis</keyword>
<keyword evidence="6" id="KW-0963">Cytoplasm</keyword>
<reference evidence="19" key="1">
    <citation type="submission" date="2025-08" db="UniProtKB">
        <authorList>
            <consortium name="RefSeq"/>
        </authorList>
    </citation>
    <scope>IDENTIFICATION</scope>
</reference>
<protein>
    <recommendedName>
        <fullName evidence="4">Probable ATP-dependent RNA helicase spindle-E</fullName>
        <ecNumber evidence="3">3.6.4.13</ecNumber>
    </recommendedName>
</protein>
<feature type="domain" description="Helicase C-terminal" evidence="18">
    <location>
        <begin position="365"/>
        <end position="549"/>
    </location>
</feature>
<dbReference type="Gene3D" id="1.20.120.1080">
    <property type="match status" value="1"/>
</dbReference>
<accession>A0AAJ7EBW4</accession>
<evidence type="ECO:0000256" key="1">
    <source>
        <dbReference type="ARBA" id="ARBA00004496"/>
    </source>
</evidence>
<keyword evidence="14" id="KW-0469">Meiosis</keyword>
<dbReference type="Pfam" id="PF00270">
    <property type="entry name" value="DEAD"/>
    <property type="match status" value="1"/>
</dbReference>
<dbReference type="GeneID" id="106120288"/>
<dbReference type="InterPro" id="IPR002999">
    <property type="entry name" value="Tudor"/>
</dbReference>
<dbReference type="Pfam" id="PF21010">
    <property type="entry name" value="HA2_C"/>
    <property type="match status" value="1"/>
</dbReference>
<dbReference type="RefSeq" id="XP_013171047.1">
    <property type="nucleotide sequence ID" value="XM_013315593.1"/>
</dbReference>
<evidence type="ECO:0000256" key="6">
    <source>
        <dbReference type="ARBA" id="ARBA00022490"/>
    </source>
</evidence>
<keyword evidence="10 19" id="KW-0347">Helicase</keyword>
<dbReference type="PROSITE" id="PS51194">
    <property type="entry name" value="HELICASE_CTER"/>
    <property type="match status" value="1"/>
</dbReference>
<keyword evidence="11" id="KW-0067">ATP-binding</keyword>
<feature type="domain" description="Helicase ATP-binding" evidence="17">
    <location>
        <begin position="138"/>
        <end position="304"/>
    </location>
</feature>
<evidence type="ECO:0000256" key="9">
    <source>
        <dbReference type="ARBA" id="ARBA00022801"/>
    </source>
</evidence>